<keyword evidence="2" id="KW-1185">Reference proteome</keyword>
<protein>
    <submittedName>
        <fullName evidence="1">Uncharacterized protein</fullName>
    </submittedName>
</protein>
<reference evidence="1 2" key="1">
    <citation type="journal article" date="2019" name="Commun. Biol.">
        <title>The bagworm genome reveals a unique fibroin gene that provides high tensile strength.</title>
        <authorList>
            <person name="Kono N."/>
            <person name="Nakamura H."/>
            <person name="Ohtoshi R."/>
            <person name="Tomita M."/>
            <person name="Numata K."/>
            <person name="Arakawa K."/>
        </authorList>
    </citation>
    <scope>NUCLEOTIDE SEQUENCE [LARGE SCALE GENOMIC DNA]</scope>
</reference>
<comment type="caution">
    <text evidence="1">The sequence shown here is derived from an EMBL/GenBank/DDBJ whole genome shotgun (WGS) entry which is preliminary data.</text>
</comment>
<dbReference type="Proteomes" id="UP000299102">
    <property type="component" value="Unassembled WGS sequence"/>
</dbReference>
<gene>
    <name evidence="1" type="ORF">EVAR_33042_1</name>
</gene>
<accession>A0A4C1WUK7</accession>
<proteinExistence type="predicted"/>
<name>A0A4C1WUK7_EUMVA</name>
<evidence type="ECO:0000313" key="1">
    <source>
        <dbReference type="EMBL" id="GBP54573.1"/>
    </source>
</evidence>
<sequence>MKIVRDVGVPTADWAETRQCASAARAAAARADLLGRLRNGGLFCVMAVMKPEIIRFVRNFDENGENITQKYWGTTDPARGNGPPPAPPTAMQIKPSFNSLNYFYVKSCDTIVDLRRAAARAAAALRVRVAQFASIWHNDRPQRLCSGILHNEPLLDDRSACADVAPLYIRLYTKRGHRSREAPAGTNELGKAYVLSASCAPYHLPHYVRNDYSNLLIKEQWRSTGVDATYVLTYTVFCASESADNGGPPEPFLRQLPEQHGPGSGPSNLELGLLGCSGTRIVRGDYSAPLSALCTISQTRDTRFKVAFFNKMSSISNENRYDQKCIEEPY</sequence>
<evidence type="ECO:0000313" key="2">
    <source>
        <dbReference type="Proteomes" id="UP000299102"/>
    </source>
</evidence>
<dbReference type="EMBL" id="BGZK01000650">
    <property type="protein sequence ID" value="GBP54573.1"/>
    <property type="molecule type" value="Genomic_DNA"/>
</dbReference>
<dbReference type="AlphaFoldDB" id="A0A4C1WUK7"/>
<organism evidence="1 2">
    <name type="scientific">Eumeta variegata</name>
    <name type="common">Bagworm moth</name>
    <name type="synonym">Eumeta japonica</name>
    <dbReference type="NCBI Taxonomy" id="151549"/>
    <lineage>
        <taxon>Eukaryota</taxon>
        <taxon>Metazoa</taxon>
        <taxon>Ecdysozoa</taxon>
        <taxon>Arthropoda</taxon>
        <taxon>Hexapoda</taxon>
        <taxon>Insecta</taxon>
        <taxon>Pterygota</taxon>
        <taxon>Neoptera</taxon>
        <taxon>Endopterygota</taxon>
        <taxon>Lepidoptera</taxon>
        <taxon>Glossata</taxon>
        <taxon>Ditrysia</taxon>
        <taxon>Tineoidea</taxon>
        <taxon>Psychidae</taxon>
        <taxon>Oiketicinae</taxon>
        <taxon>Eumeta</taxon>
    </lineage>
</organism>